<keyword evidence="4 6" id="KW-0378">Hydrolase</keyword>
<keyword evidence="6" id="KW-0460">Magnesium</keyword>
<evidence type="ECO:0000313" key="8">
    <source>
        <dbReference type="Proteomes" id="UP001253595"/>
    </source>
</evidence>
<comment type="catalytic activity">
    <reaction evidence="6">
        <text>adenosine 3',5'-bisphosphate + H2O = AMP + phosphate</text>
        <dbReference type="Rhea" id="RHEA:10040"/>
        <dbReference type="ChEBI" id="CHEBI:15377"/>
        <dbReference type="ChEBI" id="CHEBI:43474"/>
        <dbReference type="ChEBI" id="CHEBI:58343"/>
        <dbReference type="ChEBI" id="CHEBI:456215"/>
        <dbReference type="EC" id="3.1.3.7"/>
    </reaction>
</comment>
<feature type="binding site" evidence="6">
    <location>
        <position position="72"/>
    </location>
    <ligand>
        <name>Mg(2+)</name>
        <dbReference type="ChEBI" id="CHEBI:18420"/>
        <label>1</label>
    </ligand>
</feature>
<gene>
    <name evidence="6" type="primary">cysQ</name>
    <name evidence="7" type="ORF">J2X05_000433</name>
</gene>
<evidence type="ECO:0000256" key="2">
    <source>
        <dbReference type="ARBA" id="ARBA00022475"/>
    </source>
</evidence>
<feature type="binding site" evidence="6">
    <location>
        <position position="234"/>
    </location>
    <ligand>
        <name>substrate</name>
    </ligand>
</feature>
<evidence type="ECO:0000256" key="4">
    <source>
        <dbReference type="ARBA" id="ARBA00022801"/>
    </source>
</evidence>
<dbReference type="Gene3D" id="3.30.540.10">
    <property type="entry name" value="Fructose-1,6-Bisphosphatase, subunit A, domain 1"/>
    <property type="match status" value="1"/>
</dbReference>
<dbReference type="PANTHER" id="PTHR43028:SF5">
    <property type="entry name" value="3'(2'),5'-BISPHOSPHATE NUCLEOTIDASE 1"/>
    <property type="match status" value="1"/>
</dbReference>
<dbReference type="InterPro" id="IPR006240">
    <property type="entry name" value="CysQ"/>
</dbReference>
<keyword evidence="3 6" id="KW-0997">Cell inner membrane</keyword>
<feature type="binding site" evidence="6">
    <location>
        <position position="95"/>
    </location>
    <ligand>
        <name>Mg(2+)</name>
        <dbReference type="ChEBI" id="CHEBI:18420"/>
        <label>2</label>
    </ligand>
</feature>
<comment type="subcellular location">
    <subcellularLocation>
        <location evidence="6">Cell inner membrane</location>
        <topology evidence="6">Peripheral membrane protein</topology>
        <orientation evidence="6">Cytoplasmic side</orientation>
    </subcellularLocation>
</comment>
<dbReference type="InterPro" id="IPR050725">
    <property type="entry name" value="CysQ/Inositol_MonoPase"/>
</dbReference>
<proteinExistence type="inferred from homology"/>
<protein>
    <recommendedName>
        <fullName evidence="6">3'(2'),5'-bisphosphate nucleotidase CysQ</fullName>
        <ecNumber evidence="6">3.1.3.7</ecNumber>
    </recommendedName>
    <alternativeName>
        <fullName evidence="6">3'(2'),5-bisphosphonucleoside 3'(2')-phosphohydrolase</fullName>
    </alternativeName>
    <alternativeName>
        <fullName evidence="6">3'-phosphoadenosine 5'-phosphate phosphatase</fullName>
        <shortName evidence="6">PAP phosphatase</shortName>
    </alternativeName>
</protein>
<name>A0ABU1UTF3_9GAMM</name>
<dbReference type="EMBL" id="JAVDVX010000001">
    <property type="protein sequence ID" value="MDR7088430.1"/>
    <property type="molecule type" value="Genomic_DNA"/>
</dbReference>
<feature type="binding site" evidence="6">
    <location>
        <position position="72"/>
    </location>
    <ligand>
        <name>substrate</name>
    </ligand>
</feature>
<feature type="binding site" evidence="6">
    <location>
        <position position="234"/>
    </location>
    <ligand>
        <name>Mg(2+)</name>
        <dbReference type="ChEBI" id="CHEBI:18420"/>
        <label>2</label>
    </ligand>
</feature>
<dbReference type="Pfam" id="PF00459">
    <property type="entry name" value="Inositol_P"/>
    <property type="match status" value="1"/>
</dbReference>
<accession>A0ABU1UTF3</accession>
<evidence type="ECO:0000256" key="3">
    <source>
        <dbReference type="ARBA" id="ARBA00022519"/>
    </source>
</evidence>
<dbReference type="SUPFAM" id="SSF56655">
    <property type="entry name" value="Carbohydrate phosphatase"/>
    <property type="match status" value="1"/>
</dbReference>
<keyword evidence="2 6" id="KW-1003">Cell membrane</keyword>
<dbReference type="PROSITE" id="PS00630">
    <property type="entry name" value="IMP_2"/>
    <property type="match status" value="1"/>
</dbReference>
<dbReference type="Gene3D" id="3.40.190.80">
    <property type="match status" value="1"/>
</dbReference>
<evidence type="ECO:0000256" key="5">
    <source>
        <dbReference type="ARBA" id="ARBA00023136"/>
    </source>
</evidence>
<reference evidence="7 8" key="1">
    <citation type="submission" date="2023-07" db="EMBL/GenBank/DDBJ databases">
        <title>Sorghum-associated microbial communities from plants grown in Nebraska, USA.</title>
        <authorList>
            <person name="Schachtman D."/>
        </authorList>
    </citation>
    <scope>NUCLEOTIDE SEQUENCE [LARGE SCALE GENOMIC DNA]</scope>
    <source>
        <strain evidence="7 8">BE190</strain>
    </source>
</reference>
<dbReference type="PANTHER" id="PTHR43028">
    <property type="entry name" value="3'(2'),5'-BISPHOSPHATE NUCLEOTIDASE 1"/>
    <property type="match status" value="1"/>
</dbReference>
<dbReference type="EC" id="3.1.3.7" evidence="6"/>
<feature type="binding site" evidence="6">
    <location>
        <begin position="94"/>
        <end position="97"/>
    </location>
    <ligand>
        <name>substrate</name>
    </ligand>
</feature>
<dbReference type="InterPro" id="IPR020550">
    <property type="entry name" value="Inositol_monophosphatase_CS"/>
</dbReference>
<comment type="similarity">
    <text evidence="1 6">Belongs to the inositol monophosphatase superfamily. CysQ family.</text>
</comment>
<evidence type="ECO:0000256" key="1">
    <source>
        <dbReference type="ARBA" id="ARBA00005289"/>
    </source>
</evidence>
<evidence type="ECO:0000256" key="6">
    <source>
        <dbReference type="HAMAP-Rule" id="MF_02095"/>
    </source>
</evidence>
<keyword evidence="8" id="KW-1185">Reference proteome</keyword>
<dbReference type="NCBIfam" id="TIGR01331">
    <property type="entry name" value="bisphos_cysQ"/>
    <property type="match status" value="1"/>
</dbReference>
<comment type="function">
    <text evidence="6">Converts adenosine-3',5'-bisphosphate (PAP) to AMP.</text>
</comment>
<keyword evidence="5 6" id="KW-0472">Membrane</keyword>
<feature type="binding site" evidence="6">
    <location>
        <position position="92"/>
    </location>
    <ligand>
        <name>Mg(2+)</name>
        <dbReference type="ChEBI" id="CHEBI:18420"/>
        <label>1</label>
    </ligand>
</feature>
<comment type="caution">
    <text evidence="7">The sequence shown here is derived from an EMBL/GenBank/DDBJ whole genome shotgun (WGS) entry which is preliminary data.</text>
</comment>
<dbReference type="GO" id="GO:0008441">
    <property type="term" value="F:3'(2'),5'-bisphosphate nucleotidase activity"/>
    <property type="evidence" value="ECO:0007669"/>
    <property type="project" value="UniProtKB-EC"/>
</dbReference>
<dbReference type="Proteomes" id="UP001253595">
    <property type="component" value="Unassembled WGS sequence"/>
</dbReference>
<dbReference type="CDD" id="cd01638">
    <property type="entry name" value="CysQ"/>
    <property type="match status" value="1"/>
</dbReference>
<evidence type="ECO:0000313" key="7">
    <source>
        <dbReference type="EMBL" id="MDR7088430.1"/>
    </source>
</evidence>
<comment type="cofactor">
    <cofactor evidence="6">
        <name>Mg(2+)</name>
        <dbReference type="ChEBI" id="CHEBI:18420"/>
    </cofactor>
</comment>
<feature type="binding site" evidence="6">
    <location>
        <position position="92"/>
    </location>
    <ligand>
        <name>Mg(2+)</name>
        <dbReference type="ChEBI" id="CHEBI:18420"/>
        <label>2</label>
    </ligand>
</feature>
<dbReference type="RefSeq" id="WP_310068057.1">
    <property type="nucleotide sequence ID" value="NZ_JAVDVX010000001.1"/>
</dbReference>
<keyword evidence="6" id="KW-0479">Metal-binding</keyword>
<dbReference type="InterPro" id="IPR000760">
    <property type="entry name" value="Inositol_monophosphatase-like"/>
</dbReference>
<dbReference type="HAMAP" id="MF_02095">
    <property type="entry name" value="CysQ"/>
    <property type="match status" value="1"/>
</dbReference>
<organism evidence="7 8">
    <name type="scientific">Cellvibrio fibrivorans</name>
    <dbReference type="NCBI Taxonomy" id="126350"/>
    <lineage>
        <taxon>Bacteria</taxon>
        <taxon>Pseudomonadati</taxon>
        <taxon>Pseudomonadota</taxon>
        <taxon>Gammaproteobacteria</taxon>
        <taxon>Cellvibrionales</taxon>
        <taxon>Cellvibrionaceae</taxon>
        <taxon>Cellvibrio</taxon>
    </lineage>
</organism>
<feature type="binding site" evidence="6">
    <location>
        <position position="94"/>
    </location>
    <ligand>
        <name>Mg(2+)</name>
        <dbReference type="ChEBI" id="CHEBI:18420"/>
        <label>1</label>
    </ligand>
</feature>
<sequence>MTNHPISAELIEQLVDLSRRAGAAIMAIYNNKDSYNIEQKTDESPLTAADLAAHRLISAELPKLLPLPVISEEGEIPEFADRNLWEHYWLVDPLDGTKEFIAGNGQFTVNIALIQRGRALLGVVHVPVTDVTYLGVLDARDASSIGAFKYMEGGHRKPITVRPLLERFSGKQPFTVLLSHRHNTQATVDLMETITHNWPGAIETTNAGSSLKFCVIAEGLADFYPRLAPTSEWDTAAAQAVLEAAGGQVVCANPSLPALIYNASEDLLNPHFYALGDKNFFWEKLLVADELVN</sequence>